<dbReference type="KEGG" id="mcit:NCTC10181_00025"/>
<feature type="coiled-coil region" evidence="1">
    <location>
        <begin position="524"/>
        <end position="551"/>
    </location>
</feature>
<organism evidence="2 3">
    <name type="scientific">Mycoplasmopsis citelli</name>
    <dbReference type="NCBI Taxonomy" id="171281"/>
    <lineage>
        <taxon>Bacteria</taxon>
        <taxon>Bacillati</taxon>
        <taxon>Mycoplasmatota</taxon>
        <taxon>Mycoplasmoidales</taxon>
        <taxon>Metamycoplasmataceae</taxon>
        <taxon>Mycoplasmopsis</taxon>
    </lineage>
</organism>
<proteinExistence type="predicted"/>
<evidence type="ECO:0000313" key="2">
    <source>
        <dbReference type="EMBL" id="VEU74195.1"/>
    </source>
</evidence>
<protein>
    <submittedName>
        <fullName evidence="2">Uncharacterized protein</fullName>
    </submittedName>
</protein>
<dbReference type="Proteomes" id="UP000290985">
    <property type="component" value="Chromosome"/>
</dbReference>
<feature type="coiled-coil region" evidence="1">
    <location>
        <begin position="636"/>
        <end position="683"/>
    </location>
</feature>
<evidence type="ECO:0000256" key="1">
    <source>
        <dbReference type="SAM" id="Coils"/>
    </source>
</evidence>
<dbReference type="OrthoDB" id="393547at2"/>
<dbReference type="EMBL" id="LR215036">
    <property type="protein sequence ID" value="VEU74195.1"/>
    <property type="molecule type" value="Genomic_DNA"/>
</dbReference>
<feature type="coiled-coil region" evidence="1">
    <location>
        <begin position="68"/>
        <end position="102"/>
    </location>
</feature>
<accession>A0A449B0X6</accession>
<feature type="coiled-coil region" evidence="1">
    <location>
        <begin position="457"/>
        <end position="494"/>
    </location>
</feature>
<gene>
    <name evidence="2" type="ORF">NCTC10181_00025</name>
</gene>
<dbReference type="RefSeq" id="WP_129725049.1">
    <property type="nucleotide sequence ID" value="NZ_LR215036.1"/>
</dbReference>
<name>A0A449B0X6_9BACT</name>
<feature type="coiled-coil region" evidence="1">
    <location>
        <begin position="1636"/>
        <end position="1690"/>
    </location>
</feature>
<keyword evidence="3" id="KW-1185">Reference proteome</keyword>
<feature type="coiled-coil region" evidence="1">
    <location>
        <begin position="731"/>
        <end position="758"/>
    </location>
</feature>
<keyword evidence="1" id="KW-0175">Coiled coil</keyword>
<sequence length="2865" mass="323878">MLKHIHKKTFKKSLIITSSALGSASVALGFTLFAIHSNENISNSNVYGNLLESENLFKLYGPYINSSAKDKNEVINAYNQAKESWKNNNDNLQEKLSQLDKAQQTVFNFYINNLSKLTFSPQETKDFWTKVLNNQEARIRELDLKNQLTQLKEDHSVKFFEVINSASDAEKQKYLSMLSEEISKFVKSQNNILDPFIKLLETTANKVDTIPFKGLKKDVSTSLTPLYSRIISNSIHLNDIQIASQDTQKEVAKLDVILQNSQSEINEIQQYLKLINPYTENTAYNNTEKNNVKNFINSTQINLNIASTKADINQIRNSVVTFYQQISDEKKSLLEIKGVISDLNTYFDKFDLSLNFYKKTLAQAISKSLQIDNKKDLISTKAELFSVFYTLKFVNELINDFKSKLKQAQENKIISQKRAIILQSQADSIISKKVSIKDLANQLFSFYNKENTELNNLSYLNNELKLLQNQILEVKKLKFTSEDIQNQLSELYNQVIKTYSSDVTSTYLTTVKNKLNESLRLVFKTNLKQLIDQMDDKIKSLKNLNVNINESILLEAQNLNKIASPMIIDFDPVPTATLIEQIKKYNVKLQNLVNAYNQSDVEQFSEFADHYLKTVFSNNDDTYVPTENEQKRSNLYDEYKKRLDELRKLINSGNGNPDLVEKIEQLSAKLRNLTETGNNFRQLSHLDQSALDALAQIQSGNNSLALKPYTDKITQIHNSLSTLYQNPSVTNEQIQAVINNLNKTLKELNNANINSLLNAKVQELKTKIDQSYGNELSSPGAKVILKQYNQLLEDIKDPLAKQKSNLLIERGTKLSSITPLLFEAEANKKKLRNIIAEKVGAKYSFNKTSKAIENARSEIANIDNLIIELNDPKNIPNVVAFENAKDQLLARGNEILLAYEQDKIVKINQNIQNTGQKGSGSANTNYSFLLEKVNNFASVKQNELQLLQASSAANKLETLEPLALVSGELLKLYNDYNVGLTSAISQYIDSLLKSNDLNITNSPEQIEHKINVLKSAKAIVKGKKKFLDKYGALSDALNVDKWKIYQALNSDISTIQQKKNEVLYNDLTLEQIDLKTIELEIDFKEFETKKVSLLNAYNQALSTINAKISSLDTQSDKLKITHHSYGFDTYYQVAKTAYQNDKSESQKPNVDTRDILAYNTKLQIAFDKDLVLNKLKDIETFAQGFDSKTEEQYTKIKTQWNTFESDTKVLVAKNDLSLQEASHLVENVDLFFGLFSVQKDVADYITELQANPDRKDLQSLTIDNLKTSLDTNLALADNNYSDLQEKKRKLQAVYNKATNYKKIREDVAKLLDNNAQGPQGLVQRLDDELVLNYDNQVKLLLNAYVNSIKGQLKQTNDGQKFEEIQSGVELILSKSKLIADVAKAIGHASDILNSLVNGQSKAVLSYKESLNNFIAEARNRYFDAQNSLDNNLLNQIAFTTNKLVKTDNLITKIKELKNTINDGNFNFGSTNQSVKLPQLNGYLDSFESGAINLEYSQEAVEKIDNLTQKLESFKNVIDADVEVSNLANAFAANASEVSKVDLNSLLTILADSVPTQNNNTNSSLGKQTGNNYSVADLFDLNSSNPLSLENYNSLTNKLTREILQTKGEIELKHTYREETHNKINTLLTEQYTPLVHNDLKNKLNALLTELNNQNNSAITKSTDPDQSGDLNAVRVKVDIIENKLNALKELATKTYDLSNLANVFTSAESSFNQVKNNAVTMVNSAKEYFDNTDKMSLNGDNSLENITQKIVELTYKLQALTDYQSVLKQYNDANILTNTDKAVIKNKLDAFLREFSDPNISSATLLRKYFRKVNEVDPSEGASAKNSLIAYALENAINLRRVYHQALDYSALKDTSLDNNAVNSAFAQLNNTIAVADGPVSTLATDSNDEAHKIELFNAINSNIADLLTAKRNQLQEQLTSDTEVKTYIANNYTHFEKQNANDLYLSNFNSDAIDNLTDAVAKKDTLSYSEVNIALNKAKSVFNAQVFDLYDKGQNLVKNIQNLVNDYFNSFAATQEATRNGSGVSSTEYAPILELTNKINTALGSDFNNVDDYSTKINALIAVISTNYQNVISTFTNAIKESFKQKFNPKPTNALSSEKAGFYVKLIEKLDPLKLDINGKTVNLYKYNEIESLETQYDLFKNQVQRLEQLYGQISSQSDATTLANFANLVDSLNHNWLEFESDIKNALTNALNFNPLETVFDDIYANVSYSTISPYTNAVKSAFDAFKETVKQLINNLNTNPSNYDFTSLNQDSNNDDQAFNLLNKFTEYKDWIRETNNKNLLADQLDADPNEVNNLEPIIQGLDGAFNHKYKVIIAKNEVTRKKFIANFNAFIPSATGPNSNLVQIDNNDEFLEMFDQFAFTKKDVLHNSDLKSIFSPVNFKVYIKKYNDNGWFENVDSTQDEVDRQSLRAKLVYSYESSTSDIGPLQIEKDVVMTFKTVDTIRIADETTSIFVDENKNVGTATKIEVLDVDEAGWNIPQVASTSDQNYNSVKQDVINRMYNKMKAAIFDLDTNNSAIDTSSKIIQPNSTYYNSIHSSTDPNLQNVDYATETTNNVASTRYSAYVNKSNNNHDMYSFDIKNQDSIAMTYNLSLNIVEPDQYLRIIPFDIEKGFTFVQFAGGFLTGVAAPGRTYGDPNAPLYYEARMHQLVNPNDRRNSGWNFYGTTNSWYNLPNDKIPTLLNAILYKFNFDYDPVTRKVYIYNSFLQNVMYVVIVENIKSTIATYKDNTNFKDADKQFLNQLYDKYNAPNTRYIATPGELSRAYSIFSSLPNKMIDENGFLIESPSKSFGSIPIYPLSGGQKIVSRTNRNDPTTARLLPVRSNIFVTSNNEATLLKEQAYDTLYGAVINKFWFKLRKPNNQTP</sequence>
<evidence type="ECO:0000313" key="3">
    <source>
        <dbReference type="Proteomes" id="UP000290985"/>
    </source>
</evidence>
<reference evidence="2 3" key="1">
    <citation type="submission" date="2019-01" db="EMBL/GenBank/DDBJ databases">
        <authorList>
            <consortium name="Pathogen Informatics"/>
        </authorList>
    </citation>
    <scope>NUCLEOTIDE SEQUENCE [LARGE SCALE GENOMIC DNA]</scope>
    <source>
        <strain evidence="2 3">NCTC10181</strain>
    </source>
</reference>